<name>A0A076JSG3_9ALPH</name>
<reference evidence="5 8" key="1">
    <citation type="journal article" date="1985" name="J. Am. Vet. Med. Assoc.">
        <title>Equine herpesvirus type 1 abortion in an onager and suspected herpesvirus myelitis in a zebra.</title>
        <authorList>
            <person name="Fukushi H."/>
            <person name="Guo X."/>
            <person name="Kimura T."/>
        </authorList>
    </citation>
    <scope>NUCLEOTIDE SEQUENCE [LARGE SCALE GENOMIC DNA]</scope>
    <source>
        <strain evidence="5">T-529 10/84</strain>
    </source>
</reference>
<evidence type="ECO:0000313" key="2">
    <source>
        <dbReference type="EMBL" id="AII81248.1"/>
    </source>
</evidence>
<dbReference type="Proteomes" id="UP000102843">
    <property type="component" value="Segment"/>
</dbReference>
<feature type="compositionally biased region" description="Basic and acidic residues" evidence="1">
    <location>
        <begin position="91"/>
        <end position="100"/>
    </location>
</feature>
<protein>
    <submittedName>
        <fullName evidence="3">ORF75</fullName>
    </submittedName>
</protein>
<dbReference type="Proteomes" id="UP000118449">
    <property type="component" value="Segment"/>
</dbReference>
<evidence type="ECO:0000313" key="8">
    <source>
        <dbReference type="Proteomes" id="UP000118449"/>
    </source>
</evidence>
<dbReference type="EMBL" id="KF644580">
    <property type="protein sequence ID" value="AII81806.1"/>
    <property type="molecule type" value="Genomic_DNA"/>
</dbReference>
<evidence type="ECO:0000313" key="5">
    <source>
        <dbReference type="EMBL" id="AII81806.1"/>
    </source>
</evidence>
<evidence type="ECO:0000313" key="9">
    <source>
        <dbReference type="Proteomes" id="UP000145961"/>
    </source>
</evidence>
<organism evidence="3 9">
    <name type="scientific">Equid alphaherpesvirus 1</name>
    <name type="common">Equine herpesvirus 1</name>
    <dbReference type="NCBI Taxonomy" id="10326"/>
    <lineage>
        <taxon>Viruses</taxon>
        <taxon>Duplodnaviria</taxon>
        <taxon>Heunggongvirae</taxon>
        <taxon>Peploviricota</taxon>
        <taxon>Herviviricetes</taxon>
        <taxon>Herpesvirales</taxon>
        <taxon>Orthoherpesviridae</taxon>
        <taxon>Alphaherpesvirinae</taxon>
        <taxon>Varicellovirus</taxon>
        <taxon>Varicellovirus equidalpha1</taxon>
    </lineage>
</organism>
<dbReference type="Proteomes" id="UP000106683">
    <property type="component" value="Segment"/>
</dbReference>
<dbReference type="EMBL" id="KF644574">
    <property type="protein sequence ID" value="AII81328.1"/>
    <property type="molecule type" value="Genomic_DNA"/>
</dbReference>
<feature type="region of interest" description="Disordered" evidence="1">
    <location>
        <begin position="1"/>
        <end position="100"/>
    </location>
</feature>
<dbReference type="Proteomes" id="UP000145961">
    <property type="component" value="Segment"/>
</dbReference>
<reference evidence="6 7" key="2">
    <citation type="journal article" date="2014" name="J. Vet. Med. Sci.">
        <title>Full Genome Sequences of Zebra-Borne Equine Herpesvirus Type 1 Isolated from Zebra, Onager and Thomson's Gazelle.</title>
        <authorList>
            <person name="Guo X."/>
            <person name="Izume S."/>
            <person name="Okada A."/>
            <person name="Ohya K."/>
            <person name="Kimura T."/>
            <person name="Fukushi H."/>
        </authorList>
    </citation>
    <scope>NUCLEOTIDE SEQUENCE [LARGE SCALE GENOMIC DNA]</scope>
    <source>
        <strain evidence="4">94-137</strain>
        <strain evidence="5">T-529 10/84</strain>
        <strain evidence="3">T-616</strain>
        <strain evidence="2">T616 delta71</strain>
    </source>
</reference>
<evidence type="ECO:0000313" key="4">
    <source>
        <dbReference type="EMBL" id="AII81408.1"/>
    </source>
</evidence>
<dbReference type="EMBL" id="KF644575">
    <property type="protein sequence ID" value="AII81408.1"/>
    <property type="molecule type" value="Genomic_DNA"/>
</dbReference>
<evidence type="ECO:0000313" key="7">
    <source>
        <dbReference type="Proteomes" id="UP000106683"/>
    </source>
</evidence>
<evidence type="ECO:0000256" key="1">
    <source>
        <dbReference type="SAM" id="MobiDB-lite"/>
    </source>
</evidence>
<feature type="compositionally biased region" description="Basic and acidic residues" evidence="1">
    <location>
        <begin position="57"/>
        <end position="75"/>
    </location>
</feature>
<sequence>MSSNSDNTECFGGVNYAEGMRKRKRNPVRNSTFQEYLDARNARYPRSGSVSDSDEDYTTRSKYESNVSEFKKMMDLETLPPPKAEPQAQKAEPDAAKEEPVSTTSYILNEWVAPMIGHFLAMCMYELLFK</sequence>
<evidence type="ECO:0000313" key="6">
    <source>
        <dbReference type="Proteomes" id="UP000102843"/>
    </source>
</evidence>
<dbReference type="EMBL" id="KF644573">
    <property type="protein sequence ID" value="AII81248.1"/>
    <property type="molecule type" value="Genomic_DNA"/>
</dbReference>
<evidence type="ECO:0000313" key="3">
    <source>
        <dbReference type="EMBL" id="AII81328.1"/>
    </source>
</evidence>
<accession>A0A076JSG3</accession>
<proteinExistence type="predicted"/>